<keyword evidence="2" id="KW-1185">Reference proteome</keyword>
<dbReference type="EMBL" id="ASPP01005673">
    <property type="protein sequence ID" value="ETO30105.1"/>
    <property type="molecule type" value="Genomic_DNA"/>
</dbReference>
<comment type="caution">
    <text evidence="1">The sequence shown here is derived from an EMBL/GenBank/DDBJ whole genome shotgun (WGS) entry which is preliminary data.</text>
</comment>
<gene>
    <name evidence="1" type="ORF">RFI_07014</name>
</gene>
<accession>X6NUX1</accession>
<sequence>MVVLNYLRNSTKKVKWPLFKRNSWWFLYPTSCIFPRRLPKESKVMTVPPKVYMWKPIRRSTTEGVTNRVIEQPQQQQQEQQQEQQQRQVSTCLRCVPITHHCSAIPKPRHVHKKKYAQLSQAFGYAGEDSYFSFVVPCLQSNEYSSNIFVGVADGVGRWRKDAKSQEAAVYAQSLLKYSIEFIQSQVTSSEPLICDTKEKRKKKVRI</sequence>
<protein>
    <submittedName>
        <fullName evidence="1">Uncharacterized protein</fullName>
    </submittedName>
</protein>
<evidence type="ECO:0000313" key="1">
    <source>
        <dbReference type="EMBL" id="ETO30105.1"/>
    </source>
</evidence>
<name>X6NUX1_RETFI</name>
<dbReference type="Proteomes" id="UP000023152">
    <property type="component" value="Unassembled WGS sequence"/>
</dbReference>
<reference evidence="1 2" key="1">
    <citation type="journal article" date="2013" name="Curr. Biol.">
        <title>The Genome of the Foraminiferan Reticulomyxa filosa.</title>
        <authorList>
            <person name="Glockner G."/>
            <person name="Hulsmann N."/>
            <person name="Schleicher M."/>
            <person name="Noegel A.A."/>
            <person name="Eichinger L."/>
            <person name="Gallinger C."/>
            <person name="Pawlowski J."/>
            <person name="Sierra R."/>
            <person name="Euteneuer U."/>
            <person name="Pillet L."/>
            <person name="Moustafa A."/>
            <person name="Platzer M."/>
            <person name="Groth M."/>
            <person name="Szafranski K."/>
            <person name="Schliwa M."/>
        </authorList>
    </citation>
    <scope>NUCLEOTIDE SEQUENCE [LARGE SCALE GENOMIC DNA]</scope>
</reference>
<dbReference type="AlphaFoldDB" id="X6NUX1"/>
<organism evidence="1 2">
    <name type="scientific">Reticulomyxa filosa</name>
    <dbReference type="NCBI Taxonomy" id="46433"/>
    <lineage>
        <taxon>Eukaryota</taxon>
        <taxon>Sar</taxon>
        <taxon>Rhizaria</taxon>
        <taxon>Retaria</taxon>
        <taxon>Foraminifera</taxon>
        <taxon>Monothalamids</taxon>
        <taxon>Reticulomyxidae</taxon>
        <taxon>Reticulomyxa</taxon>
    </lineage>
</organism>
<evidence type="ECO:0000313" key="2">
    <source>
        <dbReference type="Proteomes" id="UP000023152"/>
    </source>
</evidence>
<proteinExistence type="predicted"/>